<evidence type="ECO:0000256" key="5">
    <source>
        <dbReference type="ARBA" id="ARBA00022777"/>
    </source>
</evidence>
<keyword evidence="6" id="KW-0812">Transmembrane</keyword>
<dbReference type="AlphaFoldDB" id="A0A939GCR5"/>
<dbReference type="CDD" id="cd00082">
    <property type="entry name" value="HisKA"/>
    <property type="match status" value="1"/>
</dbReference>
<feature type="domain" description="Histidine kinase" evidence="7">
    <location>
        <begin position="251"/>
        <end position="476"/>
    </location>
</feature>
<keyword evidence="3" id="KW-0597">Phosphoprotein</keyword>
<dbReference type="InterPro" id="IPR036890">
    <property type="entry name" value="HATPase_C_sf"/>
</dbReference>
<dbReference type="PANTHER" id="PTHR43304:SF1">
    <property type="entry name" value="PAC DOMAIN-CONTAINING PROTEIN"/>
    <property type="match status" value="1"/>
</dbReference>
<dbReference type="InterPro" id="IPR003594">
    <property type="entry name" value="HATPase_dom"/>
</dbReference>
<dbReference type="PROSITE" id="PS50109">
    <property type="entry name" value="HIS_KIN"/>
    <property type="match status" value="1"/>
</dbReference>
<feature type="transmembrane region" description="Helical" evidence="6">
    <location>
        <begin position="17"/>
        <end position="39"/>
    </location>
</feature>
<protein>
    <recommendedName>
        <fullName evidence="2">histidine kinase</fullName>
        <ecNumber evidence="2">2.7.13.3</ecNumber>
    </recommendedName>
</protein>
<keyword evidence="5" id="KW-0418">Kinase</keyword>
<dbReference type="Gene3D" id="3.30.565.10">
    <property type="entry name" value="Histidine kinase-like ATPase, C-terminal domain"/>
    <property type="match status" value="1"/>
</dbReference>
<evidence type="ECO:0000313" key="8">
    <source>
        <dbReference type="EMBL" id="MBO0934281.1"/>
    </source>
</evidence>
<gene>
    <name evidence="8" type="ORF">J2I48_24955</name>
</gene>
<dbReference type="FunFam" id="3.30.565.10:FF:000006">
    <property type="entry name" value="Sensor histidine kinase WalK"/>
    <property type="match status" value="1"/>
</dbReference>
<evidence type="ECO:0000256" key="1">
    <source>
        <dbReference type="ARBA" id="ARBA00000085"/>
    </source>
</evidence>
<dbReference type="PANTHER" id="PTHR43304">
    <property type="entry name" value="PHYTOCHROME-LIKE PROTEIN CPH1"/>
    <property type="match status" value="1"/>
</dbReference>
<sequence length="477" mass="54210">MSLFSGLFPTEQTNRRIAVGFTVAIFLVIIGFGLSLHSYTQSKRDNQRISHTFEVISRISTILSLLKDVETGSRGYVATRLTSFLEPYRLAEPQLAPQLNNLDSLIADNPIQQRASKQLRQLVLAKLIITNRQIRLDNSETDSLRQAYLLEGRTRMDRVRQLTAQMISREQLLMTQRNTLANQSYRTGLTVTFSLAITTLIILLVMYNMLTAELRRRTENERQLRGYEADLTAKVNQLEISNQELERFAFVASHDLQEPLRKISAFGSLLHERYSHAIDAEGQTFLAKMLAAAERMSVLIQDLLNFSRVANQPEAFQYLPLSDVLNRVIAELDLSLKETNALIEVGPMPSLEMVPPQLDQLFANLINNAMKYRRPNTPPRIQVTADVVPGSAYPMLYPDQLYHQIFVTDNGIGFNEKYLDRIFTIFQRLHAKQQYEGTGIGLAICKRVVAYHQGYLTARSQEGVGSTFVVVLPERQV</sequence>
<dbReference type="Pfam" id="PF05227">
    <property type="entry name" value="CHASE3"/>
    <property type="match status" value="1"/>
</dbReference>
<comment type="caution">
    <text evidence="8">The sequence shown here is derived from an EMBL/GenBank/DDBJ whole genome shotgun (WGS) entry which is preliminary data.</text>
</comment>
<dbReference type="EC" id="2.7.13.3" evidence="2"/>
<accession>A0A939GCR5</accession>
<evidence type="ECO:0000256" key="2">
    <source>
        <dbReference type="ARBA" id="ARBA00012438"/>
    </source>
</evidence>
<dbReference type="SUPFAM" id="SSF55874">
    <property type="entry name" value="ATPase domain of HSP90 chaperone/DNA topoisomerase II/histidine kinase"/>
    <property type="match status" value="1"/>
</dbReference>
<keyword evidence="4" id="KW-0808">Transferase</keyword>
<keyword evidence="9" id="KW-1185">Reference proteome</keyword>
<dbReference type="Proteomes" id="UP000664795">
    <property type="component" value="Unassembled WGS sequence"/>
</dbReference>
<evidence type="ECO:0000259" key="7">
    <source>
        <dbReference type="PROSITE" id="PS50109"/>
    </source>
</evidence>
<dbReference type="Gene3D" id="1.10.287.130">
    <property type="match status" value="1"/>
</dbReference>
<reference evidence="8 9" key="1">
    <citation type="submission" date="2021-03" db="EMBL/GenBank/DDBJ databases">
        <title>Fibrella sp. HMF5036 genome sequencing and assembly.</title>
        <authorList>
            <person name="Kang H."/>
            <person name="Kim H."/>
            <person name="Bae S."/>
            <person name="Joh K."/>
        </authorList>
    </citation>
    <scope>NUCLEOTIDE SEQUENCE [LARGE SCALE GENOMIC DNA]</scope>
    <source>
        <strain evidence="8 9">HMF5036</strain>
    </source>
</reference>
<dbReference type="InterPro" id="IPR007891">
    <property type="entry name" value="CHASE3"/>
</dbReference>
<evidence type="ECO:0000256" key="3">
    <source>
        <dbReference type="ARBA" id="ARBA00022553"/>
    </source>
</evidence>
<feature type="transmembrane region" description="Helical" evidence="6">
    <location>
        <begin position="187"/>
        <end position="210"/>
    </location>
</feature>
<keyword evidence="6" id="KW-1133">Transmembrane helix</keyword>
<dbReference type="PRINTS" id="PR00344">
    <property type="entry name" value="BCTRLSENSOR"/>
</dbReference>
<evidence type="ECO:0000256" key="6">
    <source>
        <dbReference type="SAM" id="Phobius"/>
    </source>
</evidence>
<evidence type="ECO:0000256" key="4">
    <source>
        <dbReference type="ARBA" id="ARBA00022679"/>
    </source>
</evidence>
<dbReference type="EMBL" id="JAFMYU010000029">
    <property type="protein sequence ID" value="MBO0934281.1"/>
    <property type="molecule type" value="Genomic_DNA"/>
</dbReference>
<dbReference type="Pfam" id="PF02518">
    <property type="entry name" value="HATPase_c"/>
    <property type="match status" value="1"/>
</dbReference>
<keyword evidence="6" id="KW-0472">Membrane</keyword>
<dbReference type="InterPro" id="IPR005467">
    <property type="entry name" value="His_kinase_dom"/>
</dbReference>
<dbReference type="CDD" id="cd19410">
    <property type="entry name" value="HK9-like_sensor"/>
    <property type="match status" value="1"/>
</dbReference>
<dbReference type="InterPro" id="IPR036097">
    <property type="entry name" value="HisK_dim/P_sf"/>
</dbReference>
<proteinExistence type="predicted"/>
<dbReference type="SMART" id="SM00387">
    <property type="entry name" value="HATPase_c"/>
    <property type="match status" value="1"/>
</dbReference>
<comment type="catalytic activity">
    <reaction evidence="1">
        <text>ATP + protein L-histidine = ADP + protein N-phospho-L-histidine.</text>
        <dbReference type="EC" id="2.7.13.3"/>
    </reaction>
</comment>
<evidence type="ECO:0000313" key="9">
    <source>
        <dbReference type="Proteomes" id="UP000664795"/>
    </source>
</evidence>
<name>A0A939GCR5_9BACT</name>
<organism evidence="8 9">
    <name type="scientific">Fibrella aquatilis</name>
    <dbReference type="NCBI Taxonomy" id="2817059"/>
    <lineage>
        <taxon>Bacteria</taxon>
        <taxon>Pseudomonadati</taxon>
        <taxon>Bacteroidota</taxon>
        <taxon>Cytophagia</taxon>
        <taxon>Cytophagales</taxon>
        <taxon>Spirosomataceae</taxon>
        <taxon>Fibrella</taxon>
    </lineage>
</organism>
<dbReference type="InterPro" id="IPR003661">
    <property type="entry name" value="HisK_dim/P_dom"/>
</dbReference>
<dbReference type="Pfam" id="PF00512">
    <property type="entry name" value="HisKA"/>
    <property type="match status" value="1"/>
</dbReference>
<dbReference type="SMART" id="SM00388">
    <property type="entry name" value="HisKA"/>
    <property type="match status" value="1"/>
</dbReference>
<dbReference type="SUPFAM" id="SSF47384">
    <property type="entry name" value="Homodimeric domain of signal transducing histidine kinase"/>
    <property type="match status" value="1"/>
</dbReference>
<dbReference type="RefSeq" id="WP_207338245.1">
    <property type="nucleotide sequence ID" value="NZ_JAFMYU010000029.1"/>
</dbReference>
<dbReference type="InterPro" id="IPR004358">
    <property type="entry name" value="Sig_transdc_His_kin-like_C"/>
</dbReference>
<dbReference type="GO" id="GO:0000155">
    <property type="term" value="F:phosphorelay sensor kinase activity"/>
    <property type="evidence" value="ECO:0007669"/>
    <property type="project" value="InterPro"/>
</dbReference>
<dbReference type="InterPro" id="IPR052162">
    <property type="entry name" value="Sensor_kinase/Photoreceptor"/>
</dbReference>